<name>A0A0A9PHP8_ARUDO</name>
<dbReference type="Pfam" id="PF00646">
    <property type="entry name" value="F-box"/>
    <property type="match status" value="1"/>
</dbReference>
<organism evidence="1">
    <name type="scientific">Arundo donax</name>
    <name type="common">Giant reed</name>
    <name type="synonym">Donax arundinaceus</name>
    <dbReference type="NCBI Taxonomy" id="35708"/>
    <lineage>
        <taxon>Eukaryota</taxon>
        <taxon>Viridiplantae</taxon>
        <taxon>Streptophyta</taxon>
        <taxon>Embryophyta</taxon>
        <taxon>Tracheophyta</taxon>
        <taxon>Spermatophyta</taxon>
        <taxon>Magnoliopsida</taxon>
        <taxon>Liliopsida</taxon>
        <taxon>Poales</taxon>
        <taxon>Poaceae</taxon>
        <taxon>PACMAD clade</taxon>
        <taxon>Arundinoideae</taxon>
        <taxon>Arundineae</taxon>
        <taxon>Arundo</taxon>
    </lineage>
</organism>
<sequence length="41" mass="4350">MAPPSARSCPAGRGTVLPADALYVILLRLPAKELCRLRAVC</sequence>
<accession>A0A0A9PHP8</accession>
<dbReference type="InterPro" id="IPR036047">
    <property type="entry name" value="F-box-like_dom_sf"/>
</dbReference>
<dbReference type="EMBL" id="GBRH01282110">
    <property type="protein sequence ID" value="JAD15785.1"/>
    <property type="molecule type" value="Transcribed_RNA"/>
</dbReference>
<dbReference type="AlphaFoldDB" id="A0A0A9PHP8"/>
<reference evidence="1" key="1">
    <citation type="submission" date="2014-09" db="EMBL/GenBank/DDBJ databases">
        <authorList>
            <person name="Magalhaes I.L.F."/>
            <person name="Oliveira U."/>
            <person name="Santos F.R."/>
            <person name="Vidigal T.H.D.A."/>
            <person name="Brescovit A.D."/>
            <person name="Santos A.J."/>
        </authorList>
    </citation>
    <scope>NUCLEOTIDE SEQUENCE</scope>
    <source>
        <tissue evidence="1">Shoot tissue taken approximately 20 cm above the soil surface</tissue>
    </source>
</reference>
<dbReference type="InterPro" id="IPR001810">
    <property type="entry name" value="F-box_dom"/>
</dbReference>
<reference evidence="1" key="2">
    <citation type="journal article" date="2015" name="Data Brief">
        <title>Shoot transcriptome of the giant reed, Arundo donax.</title>
        <authorList>
            <person name="Barrero R.A."/>
            <person name="Guerrero F.D."/>
            <person name="Moolhuijzen P."/>
            <person name="Goolsby J.A."/>
            <person name="Tidwell J."/>
            <person name="Bellgard S.E."/>
            <person name="Bellgard M.I."/>
        </authorList>
    </citation>
    <scope>NUCLEOTIDE SEQUENCE</scope>
    <source>
        <tissue evidence="1">Shoot tissue taken approximately 20 cm above the soil surface</tissue>
    </source>
</reference>
<evidence type="ECO:0000313" key="1">
    <source>
        <dbReference type="EMBL" id="JAD15785.1"/>
    </source>
</evidence>
<dbReference type="SUPFAM" id="SSF81383">
    <property type="entry name" value="F-box domain"/>
    <property type="match status" value="1"/>
</dbReference>
<protein>
    <submittedName>
        <fullName evidence="1">Uncharacterized protein</fullName>
    </submittedName>
</protein>
<proteinExistence type="predicted"/>